<evidence type="ECO:0000256" key="6">
    <source>
        <dbReference type="ARBA" id="ARBA00022741"/>
    </source>
</evidence>
<gene>
    <name evidence="16" type="primary">murD</name>
    <name evidence="12" type="synonym">murD2</name>
    <name evidence="16" type="ORF">ACFQZQ_08990</name>
</gene>
<comment type="catalytic activity">
    <reaction evidence="12">
        <text>UDP-N-acetyl-alpha-D-muramoyl-L-alanine + L-glutamate + ATP = UDP-N-acetyl-alpha-D-muramoyl-L-alanyl-L-glutamate + ADP + phosphate + H(+)</text>
        <dbReference type="Rhea" id="RHEA:58816"/>
        <dbReference type="ChEBI" id="CHEBI:15378"/>
        <dbReference type="ChEBI" id="CHEBI:29985"/>
        <dbReference type="ChEBI" id="CHEBI:30616"/>
        <dbReference type="ChEBI" id="CHEBI:43474"/>
        <dbReference type="ChEBI" id="CHEBI:83898"/>
        <dbReference type="ChEBI" id="CHEBI:142725"/>
        <dbReference type="ChEBI" id="CHEBI:456216"/>
        <dbReference type="EC" id="6.3.2.53"/>
    </reaction>
</comment>
<dbReference type="GO" id="GO:0008764">
    <property type="term" value="F:UDP-N-acetylmuramoylalanine-D-glutamate ligase activity"/>
    <property type="evidence" value="ECO:0007669"/>
    <property type="project" value="UniProtKB-EC"/>
</dbReference>
<dbReference type="NCBIfam" id="TIGR01087">
    <property type="entry name" value="murD"/>
    <property type="match status" value="1"/>
</dbReference>
<keyword evidence="10 12" id="KW-0131">Cell cycle</keyword>
<dbReference type="Pfam" id="PF02875">
    <property type="entry name" value="Mur_ligase_C"/>
    <property type="match status" value="1"/>
</dbReference>
<evidence type="ECO:0000259" key="14">
    <source>
        <dbReference type="Pfam" id="PF02875"/>
    </source>
</evidence>
<evidence type="ECO:0000256" key="4">
    <source>
        <dbReference type="ARBA" id="ARBA00022598"/>
    </source>
</evidence>
<comment type="function">
    <text evidence="12">Cell wall formation. Catalyzes the addition of L-glutamate to the nucleotide precursor UDP-N-acetylmuramoyl-L-alanine.</text>
</comment>
<keyword evidence="7 12" id="KW-0067">ATP-binding</keyword>
<dbReference type="Gene3D" id="3.40.50.720">
    <property type="entry name" value="NAD(P)-binding Rossmann-like Domain"/>
    <property type="match status" value="1"/>
</dbReference>
<comment type="subcellular location">
    <subcellularLocation>
        <location evidence="1 12 13">Cytoplasm</location>
    </subcellularLocation>
</comment>
<dbReference type="PROSITE" id="PS01011">
    <property type="entry name" value="FOLYLPOLYGLU_SYNT_1"/>
    <property type="match status" value="1"/>
</dbReference>
<dbReference type="RefSeq" id="WP_386812413.1">
    <property type="nucleotide sequence ID" value="NZ_JBHTIH010000003.1"/>
</dbReference>
<evidence type="ECO:0000256" key="8">
    <source>
        <dbReference type="ARBA" id="ARBA00022960"/>
    </source>
</evidence>
<evidence type="ECO:0000313" key="17">
    <source>
        <dbReference type="Proteomes" id="UP001597090"/>
    </source>
</evidence>
<proteinExistence type="inferred from homology"/>
<evidence type="ECO:0000256" key="13">
    <source>
        <dbReference type="RuleBase" id="RU003664"/>
    </source>
</evidence>
<dbReference type="EMBL" id="JBHTIH010000003">
    <property type="protein sequence ID" value="MFD0739415.1"/>
    <property type="molecule type" value="Genomic_DNA"/>
</dbReference>
<keyword evidence="3 12" id="KW-0963">Cytoplasm</keyword>
<keyword evidence="6 12" id="KW-0547">Nucleotide-binding</keyword>
<protein>
    <recommendedName>
        <fullName evidence="12">UDP-N-acetylmuramoyl-L-alanine--L-glutamate ligase</fullName>
        <ecNumber evidence="12">6.3.2.53</ecNumber>
    </recommendedName>
    <alternativeName>
        <fullName evidence="12">UDP-N-acetylmuramoyl-L-alanyl-L-glutamate synthetase</fullName>
        <shortName evidence="12">UDP-MurNAc-L-Ala-L-Glu synthetase</shortName>
    </alternativeName>
</protein>
<evidence type="ECO:0000256" key="1">
    <source>
        <dbReference type="ARBA" id="ARBA00004496"/>
    </source>
</evidence>
<reference evidence="17" key="1">
    <citation type="journal article" date="2019" name="Int. J. Syst. Evol. Microbiol.">
        <title>The Global Catalogue of Microorganisms (GCM) 10K type strain sequencing project: providing services to taxonomists for standard genome sequencing and annotation.</title>
        <authorList>
            <consortium name="The Broad Institute Genomics Platform"/>
            <consortium name="The Broad Institute Genome Sequencing Center for Infectious Disease"/>
            <person name="Wu L."/>
            <person name="Ma J."/>
        </authorList>
    </citation>
    <scope>NUCLEOTIDE SEQUENCE [LARGE SCALE GENOMIC DNA]</scope>
    <source>
        <strain evidence="17">CCUG 55491</strain>
    </source>
</reference>
<feature type="domain" description="Mur ligase central" evidence="15">
    <location>
        <begin position="115"/>
        <end position="284"/>
    </location>
</feature>
<comment type="caution">
    <text evidence="16">The sequence shown here is derived from an EMBL/GenBank/DDBJ whole genome shotgun (WGS) entry which is preliminary data.</text>
</comment>
<evidence type="ECO:0000313" key="16">
    <source>
        <dbReference type="EMBL" id="MFD0739415.1"/>
    </source>
</evidence>
<keyword evidence="9 12" id="KW-0573">Peptidoglycan synthesis</keyword>
<keyword evidence="5 12" id="KW-0132">Cell division</keyword>
<dbReference type="PANTHER" id="PTHR43692">
    <property type="entry name" value="UDP-N-ACETYLMURAMOYLALANINE--D-GLUTAMATE LIGASE"/>
    <property type="match status" value="1"/>
</dbReference>
<dbReference type="SUPFAM" id="SSF53623">
    <property type="entry name" value="MurD-like peptide ligases, catalytic domain"/>
    <property type="match status" value="1"/>
</dbReference>
<sequence>MRISQLDGRRVALWGWGREGRAAYRAIRARLPALALTLFCSEQETVDAGALRDANLSIETAATAERLSAFEVVVKSPGISPYRVEAVAAAEQGTAFIGGTTLWFAEHPDARTVCVTGTKGKSTTSSLLAHLLRARGHATALAGNIGLPLLELLDPPVDPEFWAIELSSYQTGDVAASGVRPVVAVALNVFPEHLDWHGSQARYVADKLRLLTAARPRIAVLNAADPTLAALRLPDSEVHWFGRSDGWHLRGDALFRGELFVLDTLPLPLPGRHNRGNLCAVLAAIEALGLDAVALAPHAASFRPLPHRLQLLGTRDGIGYVNDSISTTPHASLAALDCFRERRVAILVGGHDRGIDWDAFVAAMRVQAPRAVITMGQNGPRIHAQLAALSEPSNFVLGAARDLADALAQARIALQGEGVVLLSPGAPSFGAYRDYVARGRHFAQLAGFDPEDISAIPGLGVA</sequence>
<evidence type="ECO:0000256" key="9">
    <source>
        <dbReference type="ARBA" id="ARBA00022984"/>
    </source>
</evidence>
<keyword evidence="4 12" id="KW-0436">Ligase</keyword>
<keyword evidence="11 12" id="KW-0961">Cell wall biogenesis/degradation</keyword>
<evidence type="ECO:0000256" key="10">
    <source>
        <dbReference type="ARBA" id="ARBA00023306"/>
    </source>
</evidence>
<dbReference type="InterPro" id="IPR036615">
    <property type="entry name" value="Mur_ligase_C_dom_sf"/>
</dbReference>
<dbReference type="InterPro" id="IPR013221">
    <property type="entry name" value="Mur_ligase_cen"/>
</dbReference>
<dbReference type="SUPFAM" id="SSF53244">
    <property type="entry name" value="MurD-like peptide ligases, peptide-binding domain"/>
    <property type="match status" value="1"/>
</dbReference>
<keyword evidence="17" id="KW-1185">Reference proteome</keyword>
<dbReference type="InterPro" id="IPR043687">
    <property type="entry name" value="MurD2"/>
</dbReference>
<dbReference type="Gene3D" id="3.40.1190.10">
    <property type="entry name" value="Mur-like, catalytic domain"/>
    <property type="match status" value="1"/>
</dbReference>
<dbReference type="EC" id="6.3.2.53" evidence="12"/>
<dbReference type="Pfam" id="PF08245">
    <property type="entry name" value="Mur_ligase_M"/>
    <property type="match status" value="1"/>
</dbReference>
<evidence type="ECO:0000256" key="7">
    <source>
        <dbReference type="ARBA" id="ARBA00022840"/>
    </source>
</evidence>
<evidence type="ECO:0000256" key="12">
    <source>
        <dbReference type="HAMAP-Rule" id="MF_02208"/>
    </source>
</evidence>
<dbReference type="PANTHER" id="PTHR43692:SF1">
    <property type="entry name" value="UDP-N-ACETYLMURAMOYLALANINE--D-GLUTAMATE LIGASE"/>
    <property type="match status" value="1"/>
</dbReference>
<comment type="similarity">
    <text evidence="12">Belongs to the MurCDEF family. MurD2 subfamily.</text>
</comment>
<evidence type="ECO:0000259" key="15">
    <source>
        <dbReference type="Pfam" id="PF08245"/>
    </source>
</evidence>
<comment type="pathway">
    <text evidence="2 12 13">Cell wall biogenesis; peptidoglycan biosynthesis.</text>
</comment>
<evidence type="ECO:0000256" key="11">
    <source>
        <dbReference type="ARBA" id="ARBA00023316"/>
    </source>
</evidence>
<evidence type="ECO:0000256" key="3">
    <source>
        <dbReference type="ARBA" id="ARBA00022490"/>
    </source>
</evidence>
<feature type="binding site" evidence="12">
    <location>
        <begin position="117"/>
        <end position="123"/>
    </location>
    <ligand>
        <name>ATP</name>
        <dbReference type="ChEBI" id="CHEBI:30616"/>
    </ligand>
</feature>
<dbReference type="Proteomes" id="UP001597090">
    <property type="component" value="Unassembled WGS sequence"/>
</dbReference>
<dbReference type="InterPro" id="IPR005762">
    <property type="entry name" value="MurD"/>
</dbReference>
<feature type="domain" description="Mur ligase C-terminal" evidence="14">
    <location>
        <begin position="307"/>
        <end position="423"/>
    </location>
</feature>
<dbReference type="InterPro" id="IPR036565">
    <property type="entry name" value="Mur-like_cat_sf"/>
</dbReference>
<dbReference type="InterPro" id="IPR018109">
    <property type="entry name" value="Folylpolyglutamate_synth_CS"/>
</dbReference>
<accession>A0ABW2YMF9</accession>
<evidence type="ECO:0000256" key="2">
    <source>
        <dbReference type="ARBA" id="ARBA00004752"/>
    </source>
</evidence>
<organism evidence="16 17">
    <name type="scientific">Lysobacter koreensis</name>
    <dbReference type="NCBI Taxonomy" id="266122"/>
    <lineage>
        <taxon>Bacteria</taxon>
        <taxon>Pseudomonadati</taxon>
        <taxon>Pseudomonadota</taxon>
        <taxon>Gammaproteobacteria</taxon>
        <taxon>Lysobacterales</taxon>
        <taxon>Lysobacteraceae</taxon>
        <taxon>Lysobacter</taxon>
    </lineage>
</organism>
<dbReference type="InterPro" id="IPR004101">
    <property type="entry name" value="Mur_ligase_C"/>
</dbReference>
<dbReference type="HAMAP" id="MF_02208">
    <property type="entry name" value="MurD2_subfam"/>
    <property type="match status" value="1"/>
</dbReference>
<keyword evidence="8 12" id="KW-0133">Cell shape</keyword>
<comment type="catalytic activity">
    <reaction evidence="13">
        <text>UDP-N-acetyl-alpha-D-muramoyl-L-alanine + D-glutamate + ATP = UDP-N-acetyl-alpha-D-muramoyl-L-alanyl-D-glutamate + ADP + phosphate + H(+)</text>
        <dbReference type="Rhea" id="RHEA:16429"/>
        <dbReference type="ChEBI" id="CHEBI:15378"/>
        <dbReference type="ChEBI" id="CHEBI:29986"/>
        <dbReference type="ChEBI" id="CHEBI:30616"/>
        <dbReference type="ChEBI" id="CHEBI:43474"/>
        <dbReference type="ChEBI" id="CHEBI:83898"/>
        <dbReference type="ChEBI" id="CHEBI:83900"/>
        <dbReference type="ChEBI" id="CHEBI:456216"/>
        <dbReference type="EC" id="6.3.2.9"/>
    </reaction>
</comment>
<comment type="function">
    <text evidence="13">Cell wall formation. Catalyzes the addition of glutamate to the nucleotide precursor UDP-N-acetylmuramoyl-L-alanine (UMA).</text>
</comment>
<dbReference type="HAMAP" id="MF_00639">
    <property type="entry name" value="MurD"/>
    <property type="match status" value="1"/>
</dbReference>
<dbReference type="Gene3D" id="3.90.190.20">
    <property type="entry name" value="Mur ligase, C-terminal domain"/>
    <property type="match status" value="1"/>
</dbReference>
<name>A0ABW2YMF9_9GAMM</name>
<evidence type="ECO:0000256" key="5">
    <source>
        <dbReference type="ARBA" id="ARBA00022618"/>
    </source>
</evidence>